<gene>
    <name evidence="1" type="ORF">FDP41_004447</name>
</gene>
<dbReference type="VEuPathDB" id="AmoebaDB:FDP41_004447"/>
<dbReference type="Proteomes" id="UP000444721">
    <property type="component" value="Unassembled WGS sequence"/>
</dbReference>
<comment type="caution">
    <text evidence="1">The sequence shown here is derived from an EMBL/GenBank/DDBJ whole genome shotgun (WGS) entry which is preliminary data.</text>
</comment>
<name>A0A6A5BQP9_NAEFO</name>
<organism evidence="1 2">
    <name type="scientific">Naegleria fowleri</name>
    <name type="common">Brain eating amoeba</name>
    <dbReference type="NCBI Taxonomy" id="5763"/>
    <lineage>
        <taxon>Eukaryota</taxon>
        <taxon>Discoba</taxon>
        <taxon>Heterolobosea</taxon>
        <taxon>Tetramitia</taxon>
        <taxon>Eutetramitia</taxon>
        <taxon>Vahlkampfiidae</taxon>
        <taxon>Naegleria</taxon>
    </lineage>
</organism>
<dbReference type="AlphaFoldDB" id="A0A6A5BQP9"/>
<protein>
    <submittedName>
        <fullName evidence="1">Uncharacterized protein</fullName>
    </submittedName>
</protein>
<evidence type="ECO:0000313" key="2">
    <source>
        <dbReference type="Proteomes" id="UP000444721"/>
    </source>
</evidence>
<dbReference type="RefSeq" id="XP_044561261.1">
    <property type="nucleotide sequence ID" value="XM_044707862.1"/>
</dbReference>
<dbReference type="GeneID" id="68111665"/>
<dbReference type="EMBL" id="VFQX01000037">
    <property type="protein sequence ID" value="KAF0976548.1"/>
    <property type="molecule type" value="Genomic_DNA"/>
</dbReference>
<reference evidence="1 2" key="1">
    <citation type="journal article" date="2019" name="Sci. Rep.">
        <title>Nanopore sequencing improves the draft genome of the human pathogenic amoeba Naegleria fowleri.</title>
        <authorList>
            <person name="Liechti N."/>
            <person name="Schurch N."/>
            <person name="Bruggmann R."/>
            <person name="Wittwer M."/>
        </authorList>
    </citation>
    <scope>NUCLEOTIDE SEQUENCE [LARGE SCALE GENOMIC DNA]</scope>
    <source>
        <strain evidence="1 2">ATCC 30894</strain>
    </source>
</reference>
<dbReference type="OrthoDB" id="9971200at2759"/>
<dbReference type="VEuPathDB" id="AmoebaDB:NfTy_083510"/>
<proteinExistence type="predicted"/>
<sequence>MSSSSTTSSSTTTQTTQYFPNPQKRQYYLNTYFIQPKKTIPSCNKCQSNEFVIPSVRGKPASSLLQDAEEGYVYLSGCCSSADGYCVKCKQVINERR</sequence>
<keyword evidence="2" id="KW-1185">Reference proteome</keyword>
<evidence type="ECO:0000313" key="1">
    <source>
        <dbReference type="EMBL" id="KAF0976548.1"/>
    </source>
</evidence>
<accession>A0A6A5BQP9</accession>